<evidence type="ECO:0000256" key="1">
    <source>
        <dbReference type="SAM" id="MobiDB-lite"/>
    </source>
</evidence>
<dbReference type="EMBL" id="MBEE01000280">
    <property type="protein sequence ID" value="OCB42248.1"/>
    <property type="molecule type" value="Genomic_DNA"/>
</dbReference>
<sequence length="197" mass="21109">MQHDDHDDLSALDFSAVESGSDTLEESDALDFSAPGDDEEPDVDALHDFAPTAPEDSDTDLAAIESQTDAAPDAGEDDEETPQEFTVTNPPETVSVSALMDGRTQRVELSPKVTGMSEAELADEILVIADLARLKGLAAQHSYLLEDDSLSETMRELGMEGNDVVRDFMENGIGLTTPEQAAAAQAEVFATRYATDK</sequence>
<organism evidence="2 3">
    <name type="scientific">Mycobacterium malmoense</name>
    <dbReference type="NCBI Taxonomy" id="1780"/>
    <lineage>
        <taxon>Bacteria</taxon>
        <taxon>Bacillati</taxon>
        <taxon>Actinomycetota</taxon>
        <taxon>Actinomycetes</taxon>
        <taxon>Mycobacteriales</taxon>
        <taxon>Mycobacteriaceae</taxon>
        <taxon>Mycobacterium</taxon>
    </lineage>
</organism>
<evidence type="ECO:0000313" key="3">
    <source>
        <dbReference type="Proteomes" id="UP000092683"/>
    </source>
</evidence>
<feature type="region of interest" description="Disordered" evidence="1">
    <location>
        <begin position="1"/>
        <end position="95"/>
    </location>
</feature>
<dbReference type="AlphaFoldDB" id="A0A1B9CJ60"/>
<evidence type="ECO:0008006" key="4">
    <source>
        <dbReference type="Google" id="ProtNLM"/>
    </source>
</evidence>
<accession>A0A1B9CJ60</accession>
<comment type="caution">
    <text evidence="2">The sequence shown here is derived from an EMBL/GenBank/DDBJ whole genome shotgun (WGS) entry which is preliminary data.</text>
</comment>
<reference evidence="2 3" key="1">
    <citation type="submission" date="2016-06" db="EMBL/GenBank/DDBJ databases">
        <authorList>
            <person name="Kjaerup R.B."/>
            <person name="Dalgaard T.S."/>
            <person name="Juul-Madsen H.R."/>
        </authorList>
    </citation>
    <scope>NUCLEOTIDE SEQUENCE [LARGE SCALE GENOMIC DNA]</scope>
    <source>
        <strain evidence="2 3">E3012</strain>
    </source>
</reference>
<protein>
    <recommendedName>
        <fullName evidence="4">ESX-1 secretion-associated protein EspH</fullName>
    </recommendedName>
</protein>
<dbReference type="Proteomes" id="UP000092683">
    <property type="component" value="Unassembled WGS sequence"/>
</dbReference>
<dbReference type="RefSeq" id="WP_065444595.1">
    <property type="nucleotide sequence ID" value="NZ_MBEA01000056.1"/>
</dbReference>
<evidence type="ECO:0000313" key="2">
    <source>
        <dbReference type="EMBL" id="OCB42248.1"/>
    </source>
</evidence>
<proteinExistence type="predicted"/>
<feature type="compositionally biased region" description="Polar residues" evidence="1">
    <location>
        <begin position="83"/>
        <end position="95"/>
    </location>
</feature>
<gene>
    <name evidence="2" type="ORF">A5677_08435</name>
</gene>
<name>A0A1B9CJ60_MYCMA</name>